<dbReference type="Ensembl" id="ENSHCOT00000004850.1">
    <property type="protein sequence ID" value="ENSHCOP00000005743.1"/>
    <property type="gene ID" value="ENSHCOG00000007438.1"/>
</dbReference>
<protein>
    <submittedName>
        <fullName evidence="2">Uncharacterized protein</fullName>
    </submittedName>
</protein>
<sequence length="117" mass="13387">TYSLSLCGSRIGSTFEPPSSVLFCHKPLEGASHFRHDCFSSAFWKRFLLMSFTSYTNTFRQMHPGKLMKFLPSQHKTRGAAAGVLSFYIFCPIFPVLMLSSTWNRESVFNVQNTNIY</sequence>
<dbReference type="Proteomes" id="UP000264820">
    <property type="component" value="Unplaced"/>
</dbReference>
<evidence type="ECO:0000256" key="1">
    <source>
        <dbReference type="SAM" id="Phobius"/>
    </source>
</evidence>
<feature type="transmembrane region" description="Helical" evidence="1">
    <location>
        <begin position="79"/>
        <end position="99"/>
    </location>
</feature>
<evidence type="ECO:0000313" key="3">
    <source>
        <dbReference type="Proteomes" id="UP000264820"/>
    </source>
</evidence>
<keyword evidence="3" id="KW-1185">Reference proteome</keyword>
<reference evidence="2" key="2">
    <citation type="submission" date="2025-09" db="UniProtKB">
        <authorList>
            <consortium name="Ensembl"/>
        </authorList>
    </citation>
    <scope>IDENTIFICATION</scope>
</reference>
<reference evidence="2" key="1">
    <citation type="submission" date="2025-08" db="UniProtKB">
        <authorList>
            <consortium name="Ensembl"/>
        </authorList>
    </citation>
    <scope>IDENTIFICATION</scope>
</reference>
<keyword evidence="1" id="KW-0812">Transmembrane</keyword>
<evidence type="ECO:0000313" key="2">
    <source>
        <dbReference type="Ensembl" id="ENSHCOP00000005743.1"/>
    </source>
</evidence>
<proteinExistence type="predicted"/>
<organism evidence="2 3">
    <name type="scientific">Hippocampus comes</name>
    <name type="common">Tiger tail seahorse</name>
    <dbReference type="NCBI Taxonomy" id="109280"/>
    <lineage>
        <taxon>Eukaryota</taxon>
        <taxon>Metazoa</taxon>
        <taxon>Chordata</taxon>
        <taxon>Craniata</taxon>
        <taxon>Vertebrata</taxon>
        <taxon>Euteleostomi</taxon>
        <taxon>Actinopterygii</taxon>
        <taxon>Neopterygii</taxon>
        <taxon>Teleostei</taxon>
        <taxon>Neoteleostei</taxon>
        <taxon>Acanthomorphata</taxon>
        <taxon>Syngnathiaria</taxon>
        <taxon>Syngnathiformes</taxon>
        <taxon>Syngnathoidei</taxon>
        <taxon>Syngnathidae</taxon>
        <taxon>Hippocampus</taxon>
    </lineage>
</organism>
<keyword evidence="1" id="KW-1133">Transmembrane helix</keyword>
<keyword evidence="1" id="KW-0472">Membrane</keyword>
<name>A0A3Q2XM88_HIPCM</name>
<accession>A0A3Q2XM88</accession>
<dbReference type="AlphaFoldDB" id="A0A3Q2XM88"/>